<feature type="domain" description="Helix-hairpin-helix DNA-binding motif class 1" evidence="2">
    <location>
        <begin position="227"/>
        <end position="246"/>
    </location>
</feature>
<dbReference type="PANTHER" id="PTHR21180">
    <property type="entry name" value="ENDONUCLEASE/EXONUCLEASE/PHOSPHATASE FAMILY DOMAIN-CONTAINING PROTEIN 1"/>
    <property type="match status" value="1"/>
</dbReference>
<dbReference type="Gene3D" id="1.10.150.320">
    <property type="entry name" value="Photosystem II 12 kDa extrinsic protein"/>
    <property type="match status" value="1"/>
</dbReference>
<dbReference type="KEGG" id="pbro:HOP40_16430"/>
<dbReference type="InterPro" id="IPR010994">
    <property type="entry name" value="RuvA_2-like"/>
</dbReference>
<dbReference type="InterPro" id="IPR051675">
    <property type="entry name" value="Endo/Exo/Phosphatase_dom_1"/>
</dbReference>
<evidence type="ECO:0000259" key="2">
    <source>
        <dbReference type="SMART" id="SM00278"/>
    </source>
</evidence>
<dbReference type="SUPFAM" id="SSF47781">
    <property type="entry name" value="RuvA domain 2-like"/>
    <property type="match status" value="1"/>
</dbReference>
<dbReference type="Pfam" id="PF10531">
    <property type="entry name" value="SLBB"/>
    <property type="match status" value="1"/>
</dbReference>
<evidence type="ECO:0000313" key="3">
    <source>
        <dbReference type="EMBL" id="QJY50673.1"/>
    </source>
</evidence>
<evidence type="ECO:0000256" key="1">
    <source>
        <dbReference type="SAM" id="MobiDB-lite"/>
    </source>
</evidence>
<keyword evidence="4" id="KW-1185">Reference proteome</keyword>
<dbReference type="InterPro" id="IPR003583">
    <property type="entry name" value="Hlx-hairpin-Hlx_DNA-bd_motif"/>
</dbReference>
<evidence type="ECO:0000313" key="4">
    <source>
        <dbReference type="Proteomes" id="UP000505377"/>
    </source>
</evidence>
<organism evidence="3 4">
    <name type="scientific">Pseudonocardia broussonetiae</name>
    <dbReference type="NCBI Taxonomy" id="2736640"/>
    <lineage>
        <taxon>Bacteria</taxon>
        <taxon>Bacillati</taxon>
        <taxon>Actinomycetota</taxon>
        <taxon>Actinomycetes</taxon>
        <taxon>Pseudonocardiales</taxon>
        <taxon>Pseudonocardiaceae</taxon>
        <taxon>Pseudonocardia</taxon>
    </lineage>
</organism>
<keyword evidence="3" id="KW-0238">DNA-binding</keyword>
<reference evidence="3 4" key="1">
    <citation type="submission" date="2020-05" db="EMBL/GenBank/DDBJ databases">
        <authorList>
            <person name="Mo P."/>
        </authorList>
    </citation>
    <scope>NUCLEOTIDE SEQUENCE [LARGE SCALE GENOMIC DNA]</scope>
    <source>
        <strain evidence="3 4">Gen01</strain>
    </source>
</reference>
<dbReference type="SUPFAM" id="SSF142984">
    <property type="entry name" value="Nqo1 middle domain-like"/>
    <property type="match status" value="1"/>
</dbReference>
<accession>A0A6M6JTT7</accession>
<feature type="domain" description="Helix-hairpin-helix DNA-binding motif class 1" evidence="2">
    <location>
        <begin position="257"/>
        <end position="276"/>
    </location>
</feature>
<feature type="region of interest" description="Disordered" evidence="1">
    <location>
        <begin position="1"/>
        <end position="42"/>
    </location>
</feature>
<feature type="compositionally biased region" description="Gly residues" evidence="1">
    <location>
        <begin position="1"/>
        <end position="41"/>
    </location>
</feature>
<sequence length="279" mass="26705">MSRGAAGDGGRFGGGGFGGGGSGGGGSDGGGSDGGGLGGEPPSGWRARVLAAVVPAAWRGARVDPGRPGATALALVAALAAAVAAAGVWLDRPRSEPVAALPAVVVTSAPDAPAPSAGPAASATVAAPAGPLVLSVSGKVARPGLVEVPDGSRVADALQAAGGALPGTDLSTLNLARRVVDGEQIAVGVPAAVDAAPAPADPGGGGGDAAGVGAAAGPVDLNTATHAQLDALPGVGPVTAQRILEWRGRNGRFTRVEQLREIEGIGERRFAQLRELVVV</sequence>
<dbReference type="GO" id="GO:0015628">
    <property type="term" value="P:protein secretion by the type II secretion system"/>
    <property type="evidence" value="ECO:0007669"/>
    <property type="project" value="TreeGrafter"/>
</dbReference>
<dbReference type="AlphaFoldDB" id="A0A6M6JTT7"/>
<dbReference type="SMART" id="SM00278">
    <property type="entry name" value="HhH1"/>
    <property type="match status" value="2"/>
</dbReference>
<dbReference type="GO" id="GO:0006281">
    <property type="term" value="P:DNA repair"/>
    <property type="evidence" value="ECO:0007669"/>
    <property type="project" value="InterPro"/>
</dbReference>
<dbReference type="PANTHER" id="PTHR21180:SF32">
    <property type="entry name" value="ENDONUCLEASE_EXONUCLEASE_PHOSPHATASE FAMILY DOMAIN-CONTAINING PROTEIN 1"/>
    <property type="match status" value="1"/>
</dbReference>
<dbReference type="InterPro" id="IPR019554">
    <property type="entry name" value="Soluble_ligand-bd"/>
</dbReference>
<proteinExistence type="predicted"/>
<dbReference type="EMBL" id="CP053564">
    <property type="protein sequence ID" value="QJY50673.1"/>
    <property type="molecule type" value="Genomic_DNA"/>
</dbReference>
<dbReference type="Gene3D" id="3.10.560.10">
    <property type="entry name" value="Outer membrane lipoprotein wza domain like"/>
    <property type="match status" value="1"/>
</dbReference>
<name>A0A6M6JTT7_9PSEU</name>
<dbReference type="Pfam" id="PF12836">
    <property type="entry name" value="HHH_3"/>
    <property type="match status" value="1"/>
</dbReference>
<gene>
    <name evidence="3" type="ORF">HOP40_16430</name>
</gene>
<protein>
    <submittedName>
        <fullName evidence="3">ComEA family DNA-binding protein</fullName>
    </submittedName>
</protein>
<dbReference type="GO" id="GO:0015627">
    <property type="term" value="C:type II protein secretion system complex"/>
    <property type="evidence" value="ECO:0007669"/>
    <property type="project" value="TreeGrafter"/>
</dbReference>
<dbReference type="GO" id="GO:0003677">
    <property type="term" value="F:DNA binding"/>
    <property type="evidence" value="ECO:0007669"/>
    <property type="project" value="UniProtKB-KW"/>
</dbReference>
<dbReference type="Proteomes" id="UP000505377">
    <property type="component" value="Chromosome"/>
</dbReference>